<evidence type="ECO:0000313" key="6">
    <source>
        <dbReference type="Proteomes" id="UP000608513"/>
    </source>
</evidence>
<protein>
    <submittedName>
        <fullName evidence="5">Restriction endonuclease subunit S</fullName>
    </submittedName>
</protein>
<evidence type="ECO:0000256" key="3">
    <source>
        <dbReference type="ARBA" id="ARBA00023125"/>
    </source>
</evidence>
<organism evidence="5 6">
    <name type="scientific">Ramlibacter cellulosilyticus</name>
    <dbReference type="NCBI Taxonomy" id="2764187"/>
    <lineage>
        <taxon>Bacteria</taxon>
        <taxon>Pseudomonadati</taxon>
        <taxon>Pseudomonadota</taxon>
        <taxon>Betaproteobacteria</taxon>
        <taxon>Burkholderiales</taxon>
        <taxon>Comamonadaceae</taxon>
        <taxon>Ramlibacter</taxon>
    </lineage>
</organism>
<dbReference type="PANTHER" id="PTHR30408:SF12">
    <property type="entry name" value="TYPE I RESTRICTION ENZYME MJAVIII SPECIFICITY SUBUNIT"/>
    <property type="match status" value="1"/>
</dbReference>
<dbReference type="EMBL" id="JACORT010000007">
    <property type="protein sequence ID" value="MBC5784662.1"/>
    <property type="molecule type" value="Genomic_DNA"/>
</dbReference>
<dbReference type="Pfam" id="PF01420">
    <property type="entry name" value="Methylase_S"/>
    <property type="match status" value="1"/>
</dbReference>
<proteinExistence type="inferred from homology"/>
<comment type="caution">
    <text evidence="5">The sequence shown here is derived from an EMBL/GenBank/DDBJ whole genome shotgun (WGS) entry which is preliminary data.</text>
</comment>
<dbReference type="Gene3D" id="1.10.287.1120">
    <property type="entry name" value="Bipartite methylase S protein"/>
    <property type="match status" value="1"/>
</dbReference>
<dbReference type="PANTHER" id="PTHR30408">
    <property type="entry name" value="TYPE-1 RESTRICTION ENZYME ECOKI SPECIFICITY PROTEIN"/>
    <property type="match status" value="1"/>
</dbReference>
<dbReference type="GO" id="GO:0003677">
    <property type="term" value="F:DNA binding"/>
    <property type="evidence" value="ECO:0007669"/>
    <property type="project" value="UniProtKB-KW"/>
</dbReference>
<sequence length="185" mass="20461">MHCAEIEDTDERVTPAAPEETSLRLYPAGTVLVAMYGGFNQIGRTGLLRKPAAVNQAISAIQVSPTKLWPDYLLAVLNLSVHHWKWVASSSRKDPNITAADVRGFPIAIPPMNEQRAIAAALRDIAGLTGSLDALIAKKRDLKQAAMQQLLTDQFTKLLDAHLPDWRERRKELQQSTLGAEEWSL</sequence>
<feature type="domain" description="Type I restriction modification DNA specificity" evidence="4">
    <location>
        <begin position="13"/>
        <end position="125"/>
    </location>
</feature>
<dbReference type="GO" id="GO:0009307">
    <property type="term" value="P:DNA restriction-modification system"/>
    <property type="evidence" value="ECO:0007669"/>
    <property type="project" value="UniProtKB-KW"/>
</dbReference>
<keyword evidence="2" id="KW-0680">Restriction system</keyword>
<name>A0A923SG79_9BURK</name>
<keyword evidence="5" id="KW-0255">Endonuclease</keyword>
<evidence type="ECO:0000259" key="4">
    <source>
        <dbReference type="Pfam" id="PF01420"/>
    </source>
</evidence>
<comment type="similarity">
    <text evidence="1">Belongs to the type-I restriction system S methylase family.</text>
</comment>
<evidence type="ECO:0000313" key="5">
    <source>
        <dbReference type="EMBL" id="MBC5784662.1"/>
    </source>
</evidence>
<keyword evidence="5" id="KW-0378">Hydrolase</keyword>
<dbReference type="AlphaFoldDB" id="A0A923SG79"/>
<dbReference type="GO" id="GO:0004519">
    <property type="term" value="F:endonuclease activity"/>
    <property type="evidence" value="ECO:0007669"/>
    <property type="project" value="UniProtKB-KW"/>
</dbReference>
<keyword evidence="6" id="KW-1185">Reference proteome</keyword>
<dbReference type="InterPro" id="IPR000055">
    <property type="entry name" value="Restrct_endonuc_typeI_TRD"/>
</dbReference>
<dbReference type="Gene3D" id="3.90.220.20">
    <property type="entry name" value="DNA methylase specificity domains"/>
    <property type="match status" value="1"/>
</dbReference>
<accession>A0A923SG79</accession>
<dbReference type="SUPFAM" id="SSF116734">
    <property type="entry name" value="DNA methylase specificity domain"/>
    <property type="match status" value="1"/>
</dbReference>
<evidence type="ECO:0000256" key="1">
    <source>
        <dbReference type="ARBA" id="ARBA00010923"/>
    </source>
</evidence>
<keyword evidence="3" id="KW-0238">DNA-binding</keyword>
<dbReference type="InterPro" id="IPR052021">
    <property type="entry name" value="Type-I_RS_S_subunit"/>
</dbReference>
<reference evidence="5" key="1">
    <citation type="submission" date="2020-08" db="EMBL/GenBank/DDBJ databases">
        <title>Ramlibacter sp. USB13 16S ribosomal RNA gene genome sequencing and assembly.</title>
        <authorList>
            <person name="Kang M."/>
        </authorList>
    </citation>
    <scope>NUCLEOTIDE SEQUENCE</scope>
    <source>
        <strain evidence="5">USB13</strain>
    </source>
</reference>
<dbReference type="InterPro" id="IPR044946">
    <property type="entry name" value="Restrct_endonuc_typeI_TRD_sf"/>
</dbReference>
<evidence type="ECO:0000256" key="2">
    <source>
        <dbReference type="ARBA" id="ARBA00022747"/>
    </source>
</evidence>
<keyword evidence="5" id="KW-0540">Nuclease</keyword>
<gene>
    <name evidence="5" type="ORF">H8N03_17065</name>
</gene>
<dbReference type="Proteomes" id="UP000608513">
    <property type="component" value="Unassembled WGS sequence"/>
</dbReference>
<dbReference type="RefSeq" id="WP_187077405.1">
    <property type="nucleotide sequence ID" value="NZ_JACORT010000007.1"/>
</dbReference>